<dbReference type="NCBIfam" id="TIGR01093">
    <property type="entry name" value="aroD"/>
    <property type="match status" value="1"/>
</dbReference>
<dbReference type="EMBL" id="PGGW01000061">
    <property type="protein sequence ID" value="PJE95823.1"/>
    <property type="molecule type" value="Genomic_DNA"/>
</dbReference>
<reference evidence="6 7" key="1">
    <citation type="submission" date="2017-11" db="EMBL/GenBank/DDBJ databases">
        <title>Streptomyces carmine sp. nov., a novel actinomycete isolated from Sophora alopecuroides in Xinjiang, China.</title>
        <authorList>
            <person name="Wang Y."/>
            <person name="Luo X."/>
            <person name="Wan C."/>
            <person name="Zhang L."/>
        </authorList>
    </citation>
    <scope>NUCLEOTIDE SEQUENCE [LARGE SCALE GENOMIC DNA]</scope>
    <source>
        <strain evidence="6 7">TRM SA0054</strain>
    </source>
</reference>
<dbReference type="PANTHER" id="PTHR43699:SF1">
    <property type="entry name" value="3-DEHYDROQUINATE DEHYDRATASE"/>
    <property type="match status" value="1"/>
</dbReference>
<dbReference type="SUPFAM" id="SSF51569">
    <property type="entry name" value="Aldolase"/>
    <property type="match status" value="1"/>
</dbReference>
<gene>
    <name evidence="5" type="primary">aroD</name>
    <name evidence="6" type="ORF">CUT44_21470</name>
</gene>
<keyword evidence="4 5" id="KW-0704">Schiff base</keyword>
<comment type="caution">
    <text evidence="5">Lacks conserved residue(s) required for the propagation of feature annotation.</text>
</comment>
<feature type="binding site" evidence="5">
    <location>
        <position position="238"/>
    </location>
    <ligand>
        <name>3-dehydroquinate</name>
        <dbReference type="ChEBI" id="CHEBI:32364"/>
    </ligand>
</feature>
<dbReference type="PANTHER" id="PTHR43699">
    <property type="entry name" value="3-DEHYDROQUINATE DEHYDRATASE"/>
    <property type="match status" value="1"/>
</dbReference>
<organism evidence="6 7">
    <name type="scientific">Streptomyces carminius</name>
    <dbReference type="NCBI Taxonomy" id="2665496"/>
    <lineage>
        <taxon>Bacteria</taxon>
        <taxon>Bacillati</taxon>
        <taxon>Actinomycetota</taxon>
        <taxon>Actinomycetes</taxon>
        <taxon>Kitasatosporales</taxon>
        <taxon>Streptomycetaceae</taxon>
        <taxon>Streptomyces</taxon>
    </lineage>
</organism>
<protein>
    <recommendedName>
        <fullName evidence="5">3-dehydroquinate dehydratase</fullName>
        <shortName evidence="5">3-dehydroquinase</shortName>
        <ecNumber evidence="5">4.2.1.10</ecNumber>
    </recommendedName>
    <alternativeName>
        <fullName evidence="5">Type I DHQase</fullName>
    </alternativeName>
    <alternativeName>
        <fullName evidence="5">Type I dehydroquinase</fullName>
        <shortName evidence="5">DHQ1</shortName>
    </alternativeName>
</protein>
<dbReference type="GO" id="GO:0003855">
    <property type="term" value="F:3-dehydroquinate dehydratase activity"/>
    <property type="evidence" value="ECO:0007669"/>
    <property type="project" value="UniProtKB-UniRule"/>
</dbReference>
<dbReference type="GO" id="GO:0009423">
    <property type="term" value="P:chorismate biosynthetic process"/>
    <property type="evidence" value="ECO:0007669"/>
    <property type="project" value="UniProtKB-UniRule"/>
</dbReference>
<feature type="binding site" evidence="5">
    <location>
        <position position="242"/>
    </location>
    <ligand>
        <name>3-dehydroquinate</name>
        <dbReference type="ChEBI" id="CHEBI:32364"/>
    </ligand>
</feature>
<keyword evidence="2 5" id="KW-0057">Aromatic amino acid biosynthesis</keyword>
<sequence>MTTGRAIKTVTVGGVTIGEGAPKIITPLTGGTPEELYAQAEAVAAARPDLAEWRVDLFAGLADSNAVTSTARALVNRLAGTPLLFTCRTRAEGGRAELDDEAYGELNASLVRSAAVDLVDVEYRRSRPAVERVLRTAHEHGVPVVASNHDFDGTPPKDEIVARLCEMQELGADICKIAVMPHSAADVLTLLDATRAMREEHADRPLITMAMGGLGLVSRLSGQVFGSAATFGAVGAASAPGQIDVAELRGALELLDRSGAATD</sequence>
<feature type="active site" description="Proton donor/acceptor" evidence="5">
    <location>
        <position position="149"/>
    </location>
</feature>
<dbReference type="HAMAP" id="MF_00214">
    <property type="entry name" value="AroD"/>
    <property type="match status" value="1"/>
</dbReference>
<dbReference type="InterPro" id="IPR001381">
    <property type="entry name" value="DHquinase_I"/>
</dbReference>
<keyword evidence="3 5" id="KW-0456">Lyase</keyword>
<feature type="binding site" evidence="5">
    <location>
        <begin position="52"/>
        <end position="54"/>
    </location>
    <ligand>
        <name>3-dehydroquinate</name>
        <dbReference type="ChEBI" id="CHEBI:32364"/>
    </ligand>
</feature>
<evidence type="ECO:0000313" key="6">
    <source>
        <dbReference type="EMBL" id="PJE95823.1"/>
    </source>
</evidence>
<dbReference type="Proteomes" id="UP000230407">
    <property type="component" value="Unassembled WGS sequence"/>
</dbReference>
<dbReference type="AlphaFoldDB" id="A0A2M8LV29"/>
<feature type="binding site" evidence="5">
    <location>
        <position position="219"/>
    </location>
    <ligand>
        <name>3-dehydroquinate</name>
        <dbReference type="ChEBI" id="CHEBI:32364"/>
    </ligand>
</feature>
<evidence type="ECO:0000256" key="1">
    <source>
        <dbReference type="ARBA" id="ARBA00001864"/>
    </source>
</evidence>
<keyword evidence="7" id="KW-1185">Reference proteome</keyword>
<dbReference type="InterPro" id="IPR050146">
    <property type="entry name" value="Type-I_3-dehydroquinase"/>
</dbReference>
<dbReference type="InterPro" id="IPR013785">
    <property type="entry name" value="Aldolase_TIM"/>
</dbReference>
<feature type="binding site" evidence="5">
    <location>
        <position position="88"/>
    </location>
    <ligand>
        <name>3-dehydroquinate</name>
        <dbReference type="ChEBI" id="CHEBI:32364"/>
    </ligand>
</feature>
<dbReference type="CDD" id="cd00502">
    <property type="entry name" value="DHQase_I"/>
    <property type="match status" value="1"/>
</dbReference>
<evidence type="ECO:0000256" key="2">
    <source>
        <dbReference type="ARBA" id="ARBA00023141"/>
    </source>
</evidence>
<comment type="subunit">
    <text evidence="5">Homodimer.</text>
</comment>
<evidence type="ECO:0000256" key="4">
    <source>
        <dbReference type="ARBA" id="ARBA00023270"/>
    </source>
</evidence>
<evidence type="ECO:0000313" key="7">
    <source>
        <dbReference type="Proteomes" id="UP000230407"/>
    </source>
</evidence>
<dbReference type="UniPathway" id="UPA00053">
    <property type="reaction ID" value="UER00086"/>
</dbReference>
<comment type="similarity">
    <text evidence="5">Belongs to the type-I 3-dehydroquinase family.</text>
</comment>
<name>A0A2M8LV29_9ACTN</name>
<comment type="caution">
    <text evidence="6">The sequence shown here is derived from an EMBL/GenBank/DDBJ whole genome shotgun (WGS) entry which is preliminary data.</text>
</comment>
<evidence type="ECO:0000256" key="5">
    <source>
        <dbReference type="HAMAP-Rule" id="MF_00214"/>
    </source>
</evidence>
<dbReference type="GO" id="GO:0008652">
    <property type="term" value="P:amino acid biosynthetic process"/>
    <property type="evidence" value="ECO:0007669"/>
    <property type="project" value="UniProtKB-KW"/>
</dbReference>
<dbReference type="RefSeq" id="WP_100203547.1">
    <property type="nucleotide sequence ID" value="NZ_PGGW01000061.1"/>
</dbReference>
<dbReference type="Gene3D" id="3.20.20.70">
    <property type="entry name" value="Aldolase class I"/>
    <property type="match status" value="1"/>
</dbReference>
<dbReference type="EC" id="4.2.1.10" evidence="5"/>
<dbReference type="Pfam" id="PF01487">
    <property type="entry name" value="DHquinase_I"/>
    <property type="match status" value="1"/>
</dbReference>
<proteinExistence type="inferred from homology"/>
<comment type="catalytic activity">
    <reaction evidence="1 5">
        <text>3-dehydroquinate = 3-dehydroshikimate + H2O</text>
        <dbReference type="Rhea" id="RHEA:21096"/>
        <dbReference type="ChEBI" id="CHEBI:15377"/>
        <dbReference type="ChEBI" id="CHEBI:16630"/>
        <dbReference type="ChEBI" id="CHEBI:32364"/>
        <dbReference type="EC" id="4.2.1.10"/>
    </reaction>
</comment>
<dbReference type="GO" id="GO:0009073">
    <property type="term" value="P:aromatic amino acid family biosynthetic process"/>
    <property type="evidence" value="ECO:0007669"/>
    <property type="project" value="UniProtKB-KW"/>
</dbReference>
<comment type="function">
    <text evidence="5">Involved in the third step of the chorismate pathway, which leads to the biosynthesis of aromatic amino acids. Catalyzes the cis-dehydration of 3-dehydroquinate (DHQ) and introduces the first double bond of the aromatic ring to yield 3-dehydroshikimate.</text>
</comment>
<feature type="active site" description="Schiff-base intermediate with substrate" evidence="5">
    <location>
        <position position="176"/>
    </location>
</feature>
<accession>A0A2M8LV29</accession>
<keyword evidence="5" id="KW-0028">Amino-acid biosynthesis</keyword>
<evidence type="ECO:0000256" key="3">
    <source>
        <dbReference type="ARBA" id="ARBA00023239"/>
    </source>
</evidence>
<dbReference type="FunFam" id="3.20.20.70:FF:000047">
    <property type="entry name" value="3-dehydroquinate dehydratase"/>
    <property type="match status" value="1"/>
</dbReference>
<dbReference type="GO" id="GO:0046279">
    <property type="term" value="P:3,4-dihydroxybenzoate biosynthetic process"/>
    <property type="evidence" value="ECO:0007669"/>
    <property type="project" value="UniProtKB-ARBA"/>
</dbReference>
<comment type="pathway">
    <text evidence="5">Metabolic intermediate biosynthesis; chorismate biosynthesis; chorismate from D-erythrose 4-phosphate and phosphoenolpyruvate: step 3/7.</text>
</comment>